<dbReference type="Pfam" id="PF00005">
    <property type="entry name" value="ABC_tran"/>
    <property type="match status" value="1"/>
</dbReference>
<evidence type="ECO:0000256" key="3">
    <source>
        <dbReference type="ARBA" id="ARBA00022475"/>
    </source>
</evidence>
<dbReference type="Gene3D" id="3.40.50.300">
    <property type="entry name" value="P-loop containing nucleotide triphosphate hydrolases"/>
    <property type="match status" value="1"/>
</dbReference>
<evidence type="ECO:0000256" key="7">
    <source>
        <dbReference type="ARBA" id="ARBA00023136"/>
    </source>
</evidence>
<dbReference type="PROSITE" id="PS50893">
    <property type="entry name" value="ABC_TRANSPORTER_2"/>
    <property type="match status" value="1"/>
</dbReference>
<dbReference type="RefSeq" id="WP_173583226.1">
    <property type="nucleotide sequence ID" value="NZ_WOTB01000010.1"/>
</dbReference>
<dbReference type="EMBL" id="WOTB01000010">
    <property type="protein sequence ID" value="NHN84832.1"/>
    <property type="molecule type" value="Genomic_DNA"/>
</dbReference>
<keyword evidence="7" id="KW-0472">Membrane</keyword>
<evidence type="ECO:0000313" key="9">
    <source>
        <dbReference type="EMBL" id="NHN84832.1"/>
    </source>
</evidence>
<keyword evidence="2" id="KW-0813">Transport</keyword>
<keyword evidence="10" id="KW-1185">Reference proteome</keyword>
<sequence>MVTTPATSGLSLGLSAIRHGYTLGRDFTAVIGGVTLNIAAGEFVALLGPSGCGKSTLLRLIAGLEAPHEGEILADGLPVAGPHPDRILMFQDPTLYPWRTVRQNVSLSQDISGKKDAAAVDDIISLVGLSGFERAWPHQLSGGMAQRAALARALINHPKLLLLDEPLGKLDALTRLTMQTELHRLWKERGFTAVMVTHDVEEALFLATRIVTLSARPARIVSDIQVDLPFHRHRDDPQVLQLRRDILTRLGHRDDW</sequence>
<reference evidence="9 10" key="1">
    <citation type="journal article" date="2020" name="Int. J. Syst. Evol. Microbiol.">
        <title>Novel acetic acid bacteria from cider fermentations: Acetobacter conturbans sp. nov. and Acetobacter fallax sp. nov.</title>
        <authorList>
            <person name="Sombolestani A.S."/>
            <person name="Cleenwerck I."/>
            <person name="Cnockaert M."/>
            <person name="Borremans W."/>
            <person name="Wieme A.D."/>
            <person name="De Vuyst L."/>
            <person name="Vandamme P."/>
        </authorList>
    </citation>
    <scope>NUCLEOTIDE SEQUENCE [LARGE SCALE GENOMIC DNA]</scope>
    <source>
        <strain evidence="9 10">LMG 30640</strain>
    </source>
</reference>
<evidence type="ECO:0000313" key="10">
    <source>
        <dbReference type="Proteomes" id="UP000635278"/>
    </source>
</evidence>
<dbReference type="GO" id="GO:0005524">
    <property type="term" value="F:ATP binding"/>
    <property type="evidence" value="ECO:0007669"/>
    <property type="project" value="UniProtKB-KW"/>
</dbReference>
<dbReference type="Proteomes" id="UP000635278">
    <property type="component" value="Unassembled WGS sequence"/>
</dbReference>
<evidence type="ECO:0000256" key="1">
    <source>
        <dbReference type="ARBA" id="ARBA00005417"/>
    </source>
</evidence>
<dbReference type="SUPFAM" id="SSF52540">
    <property type="entry name" value="P-loop containing nucleoside triphosphate hydrolases"/>
    <property type="match status" value="1"/>
</dbReference>
<accession>A0ABX0JSF0</accession>
<evidence type="ECO:0000256" key="4">
    <source>
        <dbReference type="ARBA" id="ARBA00022741"/>
    </source>
</evidence>
<dbReference type="PANTHER" id="PTHR42788">
    <property type="entry name" value="TAURINE IMPORT ATP-BINDING PROTEIN-RELATED"/>
    <property type="match status" value="1"/>
</dbReference>
<evidence type="ECO:0000256" key="6">
    <source>
        <dbReference type="ARBA" id="ARBA00022967"/>
    </source>
</evidence>
<feature type="domain" description="ABC transporter" evidence="8">
    <location>
        <begin position="12"/>
        <end position="240"/>
    </location>
</feature>
<keyword evidence="4" id="KW-0547">Nucleotide-binding</keyword>
<dbReference type="PANTHER" id="PTHR42788:SF17">
    <property type="entry name" value="ALIPHATIC SULFONATES IMPORT ATP-BINDING PROTEIN SSUB"/>
    <property type="match status" value="1"/>
</dbReference>
<comment type="similarity">
    <text evidence="1">Belongs to the ABC transporter superfamily.</text>
</comment>
<keyword evidence="6" id="KW-1278">Translocase</keyword>
<dbReference type="SMART" id="SM00382">
    <property type="entry name" value="AAA"/>
    <property type="match status" value="1"/>
</dbReference>
<organism evidence="9 10">
    <name type="scientific">Acetobacter musti</name>
    <dbReference type="NCBI Taxonomy" id="864732"/>
    <lineage>
        <taxon>Bacteria</taxon>
        <taxon>Pseudomonadati</taxon>
        <taxon>Pseudomonadota</taxon>
        <taxon>Alphaproteobacteria</taxon>
        <taxon>Acetobacterales</taxon>
        <taxon>Acetobacteraceae</taxon>
        <taxon>Acetobacter</taxon>
    </lineage>
</organism>
<protein>
    <submittedName>
        <fullName evidence="9">ATP-binding cassette domain-containing protein</fullName>
    </submittedName>
</protein>
<proteinExistence type="inferred from homology"/>
<gene>
    <name evidence="9" type="ORF">GOB93_09290</name>
</gene>
<dbReference type="PROSITE" id="PS00211">
    <property type="entry name" value="ABC_TRANSPORTER_1"/>
    <property type="match status" value="1"/>
</dbReference>
<comment type="caution">
    <text evidence="9">The sequence shown here is derived from an EMBL/GenBank/DDBJ whole genome shotgun (WGS) entry which is preliminary data.</text>
</comment>
<evidence type="ECO:0000259" key="8">
    <source>
        <dbReference type="PROSITE" id="PS50893"/>
    </source>
</evidence>
<dbReference type="InterPro" id="IPR003593">
    <property type="entry name" value="AAA+_ATPase"/>
</dbReference>
<name>A0ABX0JSF0_9PROT</name>
<keyword evidence="3" id="KW-1003">Cell membrane</keyword>
<dbReference type="InterPro" id="IPR003439">
    <property type="entry name" value="ABC_transporter-like_ATP-bd"/>
</dbReference>
<keyword evidence="5 9" id="KW-0067">ATP-binding</keyword>
<dbReference type="CDD" id="cd03293">
    <property type="entry name" value="ABC_NrtD_SsuB_transporters"/>
    <property type="match status" value="1"/>
</dbReference>
<evidence type="ECO:0000256" key="5">
    <source>
        <dbReference type="ARBA" id="ARBA00022840"/>
    </source>
</evidence>
<dbReference type="InterPro" id="IPR027417">
    <property type="entry name" value="P-loop_NTPase"/>
</dbReference>
<dbReference type="InterPro" id="IPR017871">
    <property type="entry name" value="ABC_transporter-like_CS"/>
</dbReference>
<dbReference type="InterPro" id="IPR050166">
    <property type="entry name" value="ABC_transporter_ATP-bind"/>
</dbReference>
<evidence type="ECO:0000256" key="2">
    <source>
        <dbReference type="ARBA" id="ARBA00022448"/>
    </source>
</evidence>